<dbReference type="InterPro" id="IPR017475">
    <property type="entry name" value="EPS_sugar_tfrase"/>
</dbReference>
<dbReference type="InterPro" id="IPR003362">
    <property type="entry name" value="Bact_transf"/>
</dbReference>
<organism evidence="9 10">
    <name type="scientific">Zhongshania borealis</name>
    <dbReference type="NCBI Taxonomy" id="889488"/>
    <lineage>
        <taxon>Bacteria</taxon>
        <taxon>Pseudomonadati</taxon>
        <taxon>Pseudomonadota</taxon>
        <taxon>Gammaproteobacteria</taxon>
        <taxon>Cellvibrionales</taxon>
        <taxon>Spongiibacteraceae</taxon>
        <taxon>Zhongshania</taxon>
    </lineage>
</organism>
<feature type="transmembrane region" description="Helical" evidence="7">
    <location>
        <begin position="80"/>
        <end position="102"/>
    </location>
</feature>
<accession>A0ABP7WM35</accession>
<comment type="subcellular location">
    <subcellularLocation>
        <location evidence="1">Membrane</location>
        <topology evidence="1">Multi-pass membrane protein</topology>
    </subcellularLocation>
</comment>
<dbReference type="PANTHER" id="PTHR30576:SF0">
    <property type="entry name" value="UNDECAPRENYL-PHOSPHATE N-ACETYLGALACTOSAMINYL 1-PHOSPHATE TRANSFERASE-RELATED"/>
    <property type="match status" value="1"/>
</dbReference>
<keyword evidence="3" id="KW-0808">Transferase</keyword>
<evidence type="ECO:0000256" key="1">
    <source>
        <dbReference type="ARBA" id="ARBA00004141"/>
    </source>
</evidence>
<dbReference type="RefSeq" id="WP_344933792.1">
    <property type="nucleotide sequence ID" value="NZ_BAABDM010000002.1"/>
</dbReference>
<feature type="transmembrane region" description="Helical" evidence="7">
    <location>
        <begin position="21"/>
        <end position="41"/>
    </location>
</feature>
<reference evidence="10" key="1">
    <citation type="journal article" date="2019" name="Int. J. Syst. Evol. Microbiol.">
        <title>The Global Catalogue of Microorganisms (GCM) 10K type strain sequencing project: providing services to taxonomists for standard genome sequencing and annotation.</title>
        <authorList>
            <consortium name="The Broad Institute Genomics Platform"/>
            <consortium name="The Broad Institute Genome Sequencing Center for Infectious Disease"/>
            <person name="Wu L."/>
            <person name="Ma J."/>
        </authorList>
    </citation>
    <scope>NUCLEOTIDE SEQUENCE [LARGE SCALE GENOMIC DNA]</scope>
    <source>
        <strain evidence="10">JCM 17304</strain>
    </source>
</reference>
<evidence type="ECO:0000313" key="9">
    <source>
        <dbReference type="EMBL" id="GAA4091344.1"/>
    </source>
</evidence>
<dbReference type="Pfam" id="PF13727">
    <property type="entry name" value="CoA_binding_3"/>
    <property type="match status" value="1"/>
</dbReference>
<evidence type="ECO:0000256" key="6">
    <source>
        <dbReference type="ARBA" id="ARBA00023136"/>
    </source>
</evidence>
<proteinExistence type="inferred from homology"/>
<dbReference type="PANTHER" id="PTHR30576">
    <property type="entry name" value="COLANIC BIOSYNTHESIS UDP-GLUCOSE LIPID CARRIER TRANSFERASE"/>
    <property type="match status" value="1"/>
</dbReference>
<dbReference type="NCBIfam" id="TIGR03025">
    <property type="entry name" value="EPS_sugtrans"/>
    <property type="match status" value="1"/>
</dbReference>
<feature type="transmembrane region" description="Helical" evidence="7">
    <location>
        <begin position="47"/>
        <end position="68"/>
    </location>
</feature>
<evidence type="ECO:0000313" key="10">
    <source>
        <dbReference type="Proteomes" id="UP001500392"/>
    </source>
</evidence>
<evidence type="ECO:0000256" key="4">
    <source>
        <dbReference type="ARBA" id="ARBA00022692"/>
    </source>
</evidence>
<keyword evidence="5 7" id="KW-1133">Transmembrane helix</keyword>
<evidence type="ECO:0000259" key="8">
    <source>
        <dbReference type="Pfam" id="PF02397"/>
    </source>
</evidence>
<dbReference type="Proteomes" id="UP001500392">
    <property type="component" value="Unassembled WGS sequence"/>
</dbReference>
<keyword evidence="4 7" id="KW-0812">Transmembrane</keyword>
<dbReference type="InterPro" id="IPR017473">
    <property type="entry name" value="Undecaprenyl-P_gluc_Ptfrase"/>
</dbReference>
<name>A0ABP7WM35_9GAMM</name>
<evidence type="ECO:0000256" key="7">
    <source>
        <dbReference type="SAM" id="Phobius"/>
    </source>
</evidence>
<gene>
    <name evidence="9" type="primary">wcaJ</name>
    <name evidence="9" type="ORF">GCM10022414_13250</name>
</gene>
<evidence type="ECO:0000256" key="3">
    <source>
        <dbReference type="ARBA" id="ARBA00022679"/>
    </source>
</evidence>
<feature type="transmembrane region" description="Helical" evidence="7">
    <location>
        <begin position="114"/>
        <end position="134"/>
    </location>
</feature>
<sequence length="459" mass="52008">MQDKPFISESKLRIALLHRTTDMAIIPFSAYIANGLVHGYIGMSNYLGLTMAISMLIALWLYPVLGLYRAWRGEWLGKELLNASQAWTFNFLILAFILYITGNANPDRVVYFSSWYLLGLIGSVLTRSGVRLFLNNLREHGRNKTHIIVVGDNGLATSTIKTLKKSDWTGFNVVGYFGRSEIVGEKLLGSYGEINEYLDEHSSSVDQVWIAMPLAKEREINAILEQLRFATQDVRFVPGIEGFRLINNSVAQIADMPVLNLQISPMTGMNRFLKAVEDRLLAALILAAISPVMLLLAVGVKLTSPGPVFYRQERVSRAGKPFMMYKFRSMPVDTERSGVQWGGAATKATNRFGRFIRKTSLDELPQFLNVLFGDMSIVGPRPERTQFVNEFKYSIDGYMQKHMVKAGITGWAQVNGWRGDTDLQKRIECDLYYINHWSVWMDIRIIVITIFRSFARVGE</sequence>
<comment type="similarity">
    <text evidence="2">Belongs to the bacterial sugar transferase family.</text>
</comment>
<keyword evidence="6 7" id="KW-0472">Membrane</keyword>
<feature type="domain" description="Bacterial sugar transferase" evidence="8">
    <location>
        <begin position="274"/>
        <end position="453"/>
    </location>
</feature>
<dbReference type="Gene3D" id="3.40.50.720">
    <property type="entry name" value="NAD(P)-binding Rossmann-like Domain"/>
    <property type="match status" value="1"/>
</dbReference>
<protein>
    <submittedName>
        <fullName evidence="9">Undecaprenyl-phosphate glucose phosphotransferase</fullName>
    </submittedName>
</protein>
<evidence type="ECO:0000256" key="2">
    <source>
        <dbReference type="ARBA" id="ARBA00006464"/>
    </source>
</evidence>
<feature type="transmembrane region" description="Helical" evidence="7">
    <location>
        <begin position="280"/>
        <end position="300"/>
    </location>
</feature>
<keyword evidence="10" id="KW-1185">Reference proteome</keyword>
<comment type="caution">
    <text evidence="9">The sequence shown here is derived from an EMBL/GenBank/DDBJ whole genome shotgun (WGS) entry which is preliminary data.</text>
</comment>
<dbReference type="NCBIfam" id="TIGR03023">
    <property type="entry name" value="WcaJ_sugtrans"/>
    <property type="match status" value="1"/>
</dbReference>
<dbReference type="EMBL" id="BAABDM010000002">
    <property type="protein sequence ID" value="GAA4091344.1"/>
    <property type="molecule type" value="Genomic_DNA"/>
</dbReference>
<evidence type="ECO:0000256" key="5">
    <source>
        <dbReference type="ARBA" id="ARBA00022989"/>
    </source>
</evidence>
<dbReference type="Pfam" id="PF02397">
    <property type="entry name" value="Bac_transf"/>
    <property type="match status" value="1"/>
</dbReference>